<evidence type="ECO:0000256" key="8">
    <source>
        <dbReference type="ARBA" id="ARBA00023077"/>
    </source>
</evidence>
<comment type="subcellular location">
    <subcellularLocation>
        <location evidence="1 11">Cell outer membrane</location>
        <topology evidence="1 11">Multi-pass membrane protein</topology>
    </subcellularLocation>
</comment>
<comment type="similarity">
    <text evidence="11 12">Belongs to the TonB-dependent receptor family.</text>
</comment>
<feature type="domain" description="TonB-dependent receptor plug" evidence="14">
    <location>
        <begin position="131"/>
        <end position="237"/>
    </location>
</feature>
<dbReference type="Pfam" id="PF00593">
    <property type="entry name" value="TonB_dep_Rec_b-barrel"/>
    <property type="match status" value="1"/>
</dbReference>
<evidence type="ECO:0000259" key="14">
    <source>
        <dbReference type="Pfam" id="PF07715"/>
    </source>
</evidence>
<dbReference type="CDD" id="cd01347">
    <property type="entry name" value="ligand_gated_channel"/>
    <property type="match status" value="1"/>
</dbReference>
<evidence type="ECO:0000256" key="9">
    <source>
        <dbReference type="ARBA" id="ARBA00023136"/>
    </source>
</evidence>
<evidence type="ECO:0000256" key="5">
    <source>
        <dbReference type="ARBA" id="ARBA00022692"/>
    </source>
</evidence>
<keyword evidence="7" id="KW-0406">Ion transport</keyword>
<evidence type="ECO:0000256" key="7">
    <source>
        <dbReference type="ARBA" id="ARBA00023065"/>
    </source>
</evidence>
<keyword evidence="2 11" id="KW-0813">Transport</keyword>
<keyword evidence="6" id="KW-0408">Iron</keyword>
<dbReference type="InterPro" id="IPR036942">
    <property type="entry name" value="Beta-barrel_TonB_sf"/>
</dbReference>
<keyword evidence="15" id="KW-0675">Receptor</keyword>
<keyword evidence="5 11" id="KW-0812">Transmembrane</keyword>
<name>A0A5B8CIJ2_SPHSA</name>
<reference evidence="15 16" key="1">
    <citation type="submission" date="2019-06" db="EMBL/GenBank/DDBJ databases">
        <title>Genome organization and adaptive potential of archetypical organophosphate degarding Sphingobium fuliginis ATCC 27551.</title>
        <authorList>
            <person name="Sarwar A."/>
            <person name="Parthasarathy S."/>
            <person name="Singh C."/>
            <person name="Siddavattam D."/>
        </authorList>
    </citation>
    <scope>NUCLEOTIDE SEQUENCE [LARGE SCALE GENOMIC DNA]</scope>
    <source>
        <strain evidence="15 16">ATCC 27551</strain>
    </source>
</reference>
<dbReference type="EMBL" id="CP041016">
    <property type="protein sequence ID" value="QDC37877.1"/>
    <property type="molecule type" value="Genomic_DNA"/>
</dbReference>
<dbReference type="SUPFAM" id="SSF56935">
    <property type="entry name" value="Porins"/>
    <property type="match status" value="1"/>
</dbReference>
<dbReference type="GO" id="GO:0006826">
    <property type="term" value="P:iron ion transport"/>
    <property type="evidence" value="ECO:0007669"/>
    <property type="project" value="UniProtKB-KW"/>
</dbReference>
<evidence type="ECO:0000256" key="4">
    <source>
        <dbReference type="ARBA" id="ARBA00022496"/>
    </source>
</evidence>
<evidence type="ECO:0000256" key="2">
    <source>
        <dbReference type="ARBA" id="ARBA00022448"/>
    </source>
</evidence>
<evidence type="ECO:0000313" key="16">
    <source>
        <dbReference type="Proteomes" id="UP000311469"/>
    </source>
</evidence>
<dbReference type="InterPro" id="IPR012910">
    <property type="entry name" value="Plug_dom"/>
</dbReference>
<keyword evidence="8 12" id="KW-0798">TonB box</keyword>
<dbReference type="PROSITE" id="PS52016">
    <property type="entry name" value="TONB_DEPENDENT_REC_3"/>
    <property type="match status" value="1"/>
</dbReference>
<protein>
    <submittedName>
        <fullName evidence="15">TonB-dependent receptor</fullName>
    </submittedName>
</protein>
<dbReference type="Proteomes" id="UP000311469">
    <property type="component" value="Chromosome cSF1"/>
</dbReference>
<dbReference type="PANTHER" id="PTHR32552">
    <property type="entry name" value="FERRICHROME IRON RECEPTOR-RELATED"/>
    <property type="match status" value="1"/>
</dbReference>
<dbReference type="InterPro" id="IPR039426">
    <property type="entry name" value="TonB-dep_rcpt-like"/>
</dbReference>
<dbReference type="PANTHER" id="PTHR32552:SF81">
    <property type="entry name" value="TONB-DEPENDENT OUTER MEMBRANE RECEPTOR"/>
    <property type="match status" value="1"/>
</dbReference>
<evidence type="ECO:0000256" key="10">
    <source>
        <dbReference type="ARBA" id="ARBA00023237"/>
    </source>
</evidence>
<keyword evidence="3 11" id="KW-1134">Transmembrane beta strand</keyword>
<gene>
    <name evidence="15" type="ORF">FIL70_12160</name>
</gene>
<accession>A0A5B8CIJ2</accession>
<dbReference type="Pfam" id="PF07715">
    <property type="entry name" value="Plug"/>
    <property type="match status" value="1"/>
</dbReference>
<keyword evidence="4" id="KW-0410">Iron transport</keyword>
<dbReference type="GO" id="GO:0009279">
    <property type="term" value="C:cell outer membrane"/>
    <property type="evidence" value="ECO:0007669"/>
    <property type="project" value="UniProtKB-SubCell"/>
</dbReference>
<dbReference type="Gene3D" id="2.40.170.20">
    <property type="entry name" value="TonB-dependent receptor, beta-barrel domain"/>
    <property type="match status" value="1"/>
</dbReference>
<evidence type="ECO:0000259" key="13">
    <source>
        <dbReference type="Pfam" id="PF00593"/>
    </source>
</evidence>
<evidence type="ECO:0000256" key="3">
    <source>
        <dbReference type="ARBA" id="ARBA00022452"/>
    </source>
</evidence>
<evidence type="ECO:0000256" key="6">
    <source>
        <dbReference type="ARBA" id="ARBA00023004"/>
    </source>
</evidence>
<organism evidence="15 16">
    <name type="scientific">Sphingobium fuliginis ATCC 27551</name>
    <dbReference type="NCBI Taxonomy" id="1208342"/>
    <lineage>
        <taxon>Bacteria</taxon>
        <taxon>Pseudomonadati</taxon>
        <taxon>Pseudomonadota</taxon>
        <taxon>Alphaproteobacteria</taxon>
        <taxon>Sphingomonadales</taxon>
        <taxon>Sphingomonadaceae</taxon>
        <taxon>Sphingobium</taxon>
    </lineage>
</organism>
<keyword evidence="9 11" id="KW-0472">Membrane</keyword>
<dbReference type="InterPro" id="IPR000531">
    <property type="entry name" value="Beta-barrel_TonB"/>
</dbReference>
<evidence type="ECO:0000256" key="11">
    <source>
        <dbReference type="PROSITE-ProRule" id="PRU01360"/>
    </source>
</evidence>
<evidence type="ECO:0000256" key="1">
    <source>
        <dbReference type="ARBA" id="ARBA00004571"/>
    </source>
</evidence>
<proteinExistence type="inferred from homology"/>
<evidence type="ECO:0000313" key="15">
    <source>
        <dbReference type="EMBL" id="QDC37877.1"/>
    </source>
</evidence>
<feature type="domain" description="TonB-dependent receptor-like beta-barrel" evidence="13">
    <location>
        <begin position="327"/>
        <end position="800"/>
    </location>
</feature>
<keyword evidence="10 11" id="KW-0998">Cell outer membrane</keyword>
<dbReference type="AlphaFoldDB" id="A0A5B8CIJ2"/>
<dbReference type="KEGG" id="sufl:FIL70_12160"/>
<sequence>MIGPARAPAITVRRSSCVIKSLLWKTFCHQPQWVKDVALRHPMPAAYLNPQKAIVPSRATLPIEPSKHRARTGCRARGEDEMRSSFYLTSAALACLTPGAVLAQQVDSATGNAVADAGEIIVTAQRRSERLQDVPIAITNLDSGRLAKANIQTLQDLPRIAPTLKGGNGPGTSGVRLSIRGLGSLGNSAIEPSVATFVDGVYIARPGAMYGALLDLDAIEILSGPQGTLFGRNASVGALNIRTKAPSDRFEGNVGVEAGTGDRYRLDGAINVPLGQDVALRVAGLAQLFDGYWKTTGTGGRSGVDNFAGRATLRARLSDKLTWTGRGDYTLTRGGGWQYTPLIAKSLTPATLAALTARIGAPSDLDRDDRTTNQYTAGNHVDSKHWGVSSQFDLELGDFAVKLTDSYRDWNNLEQDGDGSFLPILLLARDNFWRSKSNAHELQLSSPTDLLGGRFSFVSGVYYYHEDLRINYNFNLSPDFCRIVAPSTATAACLANPRNPAALFVFNQRTSSFAGYLQGSFKIVPSLDLTLGARYTHDDKDGSFIGRNFNPAAASIQTNETTKLSYAEGRWTYRANLAWRPSRELMLFATYSTGFKSGGFNSGNSNAALGQLRVFNPEIVKDYELGFKFQTRDRVLTFNATAFRMDVDDFQERALFGITPVVQNVGSLRQQGIEAELTVRPVEGLQLNTGIAYLDSKFKSYPNAPNIPGFTPATHDLSGFPLTFSPKLAGTSGVEYSAPVGGDMRISLRGDISYTTKYYAGTTIDGNPYTVQPGYSLLSARATLFGRDDNWSIALFGDNLADKRYCTNIAVQVFDAPLGLRNPTTGTGLRCFVGNPRTFGARLTKNF</sequence>
<evidence type="ECO:0000256" key="12">
    <source>
        <dbReference type="RuleBase" id="RU003357"/>
    </source>
</evidence>